<evidence type="ECO:0000313" key="2">
    <source>
        <dbReference type="Proteomes" id="UP000306192"/>
    </source>
</evidence>
<protein>
    <submittedName>
        <fullName evidence="1">Uncharacterized protein</fullName>
    </submittedName>
</protein>
<dbReference type="Proteomes" id="UP000306192">
    <property type="component" value="Unassembled WGS sequence"/>
</dbReference>
<accession>A0A4V6U5D7</accession>
<dbReference type="AlphaFoldDB" id="A0A4V6U5D7"/>
<name>A0A4V6U5D7_9MICO</name>
<comment type="caution">
    <text evidence="1">The sequence shown here is derived from an EMBL/GenBank/DDBJ whole genome shotgun (WGS) entry which is preliminary data.</text>
</comment>
<reference evidence="1 2" key="1">
    <citation type="journal article" date="2019" name="Microorganisms">
        <title>Systematic Affiliation and Genome Analysis of Subtercola vilae DB165(T) with Particular Emphasis on Cold Adaptation of an Isolate from a High-Altitude Cold Volcano Lake.</title>
        <authorList>
            <person name="Villalobos A.S."/>
            <person name="Wiese J."/>
            <person name="Imhoff J.F."/>
            <person name="Dorador C."/>
            <person name="Keller A."/>
            <person name="Hentschel U."/>
        </authorList>
    </citation>
    <scope>NUCLEOTIDE SEQUENCE [LARGE SCALE GENOMIC DNA]</scope>
    <source>
        <strain evidence="1 2">DB165</strain>
    </source>
</reference>
<gene>
    <name evidence="1" type="ORF">D4765_10245</name>
</gene>
<evidence type="ECO:0000313" key="1">
    <source>
        <dbReference type="EMBL" id="TIH36154.1"/>
    </source>
</evidence>
<proteinExistence type="predicted"/>
<organism evidence="1 2">
    <name type="scientific">Subtercola vilae</name>
    <dbReference type="NCBI Taxonomy" id="2056433"/>
    <lineage>
        <taxon>Bacteria</taxon>
        <taxon>Bacillati</taxon>
        <taxon>Actinomycetota</taxon>
        <taxon>Actinomycetes</taxon>
        <taxon>Micrococcales</taxon>
        <taxon>Microbacteriaceae</taxon>
        <taxon>Subtercola</taxon>
    </lineage>
</organism>
<keyword evidence="2" id="KW-1185">Reference proteome</keyword>
<sequence length="218" mass="23670">MVEEAEEFQGGAGGLAGGEHRAGFQGAYFKEVVHPVQVDPPGVLADQGRLLRCCGTDFVFEPAGEPFDVPVVGGQDAVFDEKVAKEFDFLRLGWRVKVSCLSGAVPVARARSSSVTSGLTISQILAERACSWVVRAVKRTCRAGLIRPVPSSSMMVRSSVRQQWAQSPWRTGSSSRLQRVQWKSFGIPAQSTQQGIPSVRPGSSRQVGQVPWMRVAVW</sequence>
<dbReference type="EMBL" id="QYRT01000017">
    <property type="protein sequence ID" value="TIH36154.1"/>
    <property type="molecule type" value="Genomic_DNA"/>
</dbReference>